<keyword evidence="2" id="KW-0442">Lipid degradation</keyword>
<keyword evidence="2" id="KW-0378">Hydrolase</keyword>
<dbReference type="PANTHER" id="PTHR24138:SF10">
    <property type="entry name" value="PHOSPHOLIPASE A2"/>
    <property type="match status" value="1"/>
</dbReference>
<dbReference type="InterPro" id="IPR002641">
    <property type="entry name" value="PNPLA_dom"/>
</dbReference>
<evidence type="ECO:0000256" key="2">
    <source>
        <dbReference type="PROSITE-ProRule" id="PRU01161"/>
    </source>
</evidence>
<feature type="compositionally biased region" description="Low complexity" evidence="3">
    <location>
        <begin position="11"/>
        <end position="34"/>
    </location>
</feature>
<keyword evidence="4" id="KW-1133">Transmembrane helix</keyword>
<sequence length="515" mass="56995">MASAMRHRRGGAASEAGAEEGGANSNSGGQEAAEGGPGGTAGTVIKFWRRLETPAKPLEEMRERMLRELTRSRARVGSVTDNAWANLNEEYARIVELKEELTASVRRRQEYMREELHHIHQEARVKARNVRATLVHYLQLILVVGPVVACVVYVCREHPWLLAAGIVYFFCLCVYLLYVLVVPTNPHRGVRWFKPYELGPEECASITKCIHNADKRLLEASPQGMWTEEDKDKPLFIISLDGGGIRGAVTARILDRISEEFPDFMDHVGLVAGCSTGSIVGGMLATGFSPAETLEMFRTASPLVFRKTVWGQLKQLGMLTGPNHDGEETTYSGHHGFDDAYDDVLDEDTLANLQAHMKEFSVEDLPLADIVNGATAAPFYFPAFKDFVDGGLWSNDPSMAALALVAPHRDLAKVHMLSVSTGMSDTNTACRVGHWGVKQWLPWFIDFLFFATSKAAQFNCKAILGDRYHRVDPTLSSPVVLNDVGALDELVAAADACDLEPTFRFLDRMGLKRRL</sequence>
<dbReference type="InParanoid" id="A0A2R5GL53"/>
<organism evidence="6 7">
    <name type="scientific">Hondaea fermentalgiana</name>
    <dbReference type="NCBI Taxonomy" id="2315210"/>
    <lineage>
        <taxon>Eukaryota</taxon>
        <taxon>Sar</taxon>
        <taxon>Stramenopiles</taxon>
        <taxon>Bigyra</taxon>
        <taxon>Labyrinthulomycetes</taxon>
        <taxon>Thraustochytrida</taxon>
        <taxon>Thraustochytriidae</taxon>
        <taxon>Hondaea</taxon>
    </lineage>
</organism>
<feature type="domain" description="PNPLA" evidence="5">
    <location>
        <begin position="238"/>
        <end position="402"/>
    </location>
</feature>
<dbReference type="InterPro" id="IPR047156">
    <property type="entry name" value="Teg/CotR/CapV-like"/>
</dbReference>
<accession>A0A2R5GL53</accession>
<evidence type="ECO:0000256" key="3">
    <source>
        <dbReference type="SAM" id="MobiDB-lite"/>
    </source>
</evidence>
<feature type="short sequence motif" description="GXSXG" evidence="2">
    <location>
        <begin position="273"/>
        <end position="277"/>
    </location>
</feature>
<reference evidence="6 7" key="1">
    <citation type="submission" date="2017-12" db="EMBL/GenBank/DDBJ databases">
        <title>Sequencing, de novo assembly and annotation of complete genome of a new Thraustochytrid species, strain FCC1311.</title>
        <authorList>
            <person name="Sedici K."/>
            <person name="Godart F."/>
            <person name="Aiese Cigliano R."/>
            <person name="Sanseverino W."/>
            <person name="Barakat M."/>
            <person name="Ortet P."/>
            <person name="Marechal E."/>
            <person name="Cagnac O."/>
            <person name="Amato A."/>
        </authorList>
    </citation>
    <scope>NUCLEOTIDE SEQUENCE [LARGE SCALE GENOMIC DNA]</scope>
</reference>
<dbReference type="SUPFAM" id="SSF52151">
    <property type="entry name" value="FabD/lysophospholipase-like"/>
    <property type="match status" value="1"/>
</dbReference>
<evidence type="ECO:0000313" key="6">
    <source>
        <dbReference type="EMBL" id="GBG31600.1"/>
    </source>
</evidence>
<dbReference type="PANTHER" id="PTHR24138">
    <property type="entry name" value="INTRACELLLAR PHOSPHOLIPASE A FAMILY"/>
    <property type="match status" value="1"/>
</dbReference>
<keyword evidence="7" id="KW-1185">Reference proteome</keyword>
<keyword evidence="4" id="KW-0812">Transmembrane</keyword>
<dbReference type="GO" id="GO:0016042">
    <property type="term" value="P:lipid catabolic process"/>
    <property type="evidence" value="ECO:0007669"/>
    <property type="project" value="UniProtKB-UniRule"/>
</dbReference>
<evidence type="ECO:0000259" key="5">
    <source>
        <dbReference type="PROSITE" id="PS51635"/>
    </source>
</evidence>
<dbReference type="OrthoDB" id="1658288at2759"/>
<keyword evidence="1 2" id="KW-0443">Lipid metabolism</keyword>
<evidence type="ECO:0000313" key="7">
    <source>
        <dbReference type="Proteomes" id="UP000241890"/>
    </source>
</evidence>
<feature type="transmembrane region" description="Helical" evidence="4">
    <location>
        <begin position="134"/>
        <end position="154"/>
    </location>
</feature>
<feature type="compositionally biased region" description="Basic residues" evidence="3">
    <location>
        <begin position="1"/>
        <end position="10"/>
    </location>
</feature>
<dbReference type="Gene3D" id="3.40.1090.10">
    <property type="entry name" value="Cytosolic phospholipase A2 catalytic domain"/>
    <property type="match status" value="1"/>
</dbReference>
<name>A0A2R5GL53_9STRA</name>
<feature type="region of interest" description="Disordered" evidence="3">
    <location>
        <begin position="1"/>
        <end position="40"/>
    </location>
</feature>
<dbReference type="Pfam" id="PF01734">
    <property type="entry name" value="Patatin"/>
    <property type="match status" value="1"/>
</dbReference>
<feature type="active site" description="Nucleophile" evidence="2">
    <location>
        <position position="275"/>
    </location>
</feature>
<dbReference type="InterPro" id="IPR016035">
    <property type="entry name" value="Acyl_Trfase/lysoPLipase"/>
</dbReference>
<dbReference type="PROSITE" id="PS51635">
    <property type="entry name" value="PNPLA"/>
    <property type="match status" value="1"/>
</dbReference>
<feature type="transmembrane region" description="Helical" evidence="4">
    <location>
        <begin position="160"/>
        <end position="181"/>
    </location>
</feature>
<dbReference type="Proteomes" id="UP000241890">
    <property type="component" value="Unassembled WGS sequence"/>
</dbReference>
<dbReference type="AlphaFoldDB" id="A0A2R5GL53"/>
<feature type="short sequence motif" description="GXGXXG" evidence="2">
    <location>
        <begin position="242"/>
        <end position="247"/>
    </location>
</feature>
<proteinExistence type="predicted"/>
<keyword evidence="4" id="KW-0472">Membrane</keyword>
<gene>
    <name evidence="6" type="ORF">FCC1311_066581</name>
</gene>
<dbReference type="GO" id="GO:0016787">
    <property type="term" value="F:hydrolase activity"/>
    <property type="evidence" value="ECO:0007669"/>
    <property type="project" value="UniProtKB-UniRule"/>
</dbReference>
<feature type="short sequence motif" description="DGA/G" evidence="2">
    <location>
        <begin position="389"/>
        <end position="391"/>
    </location>
</feature>
<dbReference type="EMBL" id="BEYU01000100">
    <property type="protein sequence ID" value="GBG31600.1"/>
    <property type="molecule type" value="Genomic_DNA"/>
</dbReference>
<evidence type="ECO:0000256" key="1">
    <source>
        <dbReference type="ARBA" id="ARBA00023098"/>
    </source>
</evidence>
<protein>
    <submittedName>
        <fullName evidence="6">Patatin, putative</fullName>
    </submittedName>
</protein>
<comment type="caution">
    <text evidence="6">The sequence shown here is derived from an EMBL/GenBank/DDBJ whole genome shotgun (WGS) entry which is preliminary data.</text>
</comment>
<evidence type="ECO:0000256" key="4">
    <source>
        <dbReference type="SAM" id="Phobius"/>
    </source>
</evidence>
<feature type="active site" description="Proton acceptor" evidence="2">
    <location>
        <position position="389"/>
    </location>
</feature>